<proteinExistence type="predicted"/>
<accession>A0A5N6Y858</accession>
<name>A0A5N6Y858_9EURO</name>
<evidence type="ECO:0000256" key="1">
    <source>
        <dbReference type="SAM" id="Phobius"/>
    </source>
</evidence>
<feature type="transmembrane region" description="Helical" evidence="1">
    <location>
        <begin position="96"/>
        <end position="120"/>
    </location>
</feature>
<dbReference type="Proteomes" id="UP000325558">
    <property type="component" value="Unassembled WGS sequence"/>
</dbReference>
<gene>
    <name evidence="2" type="ORF">BDV24DRAFT_49560</name>
</gene>
<keyword evidence="1" id="KW-0472">Membrane</keyword>
<dbReference type="EMBL" id="ML737139">
    <property type="protein sequence ID" value="KAE8341665.1"/>
    <property type="molecule type" value="Genomic_DNA"/>
</dbReference>
<dbReference type="AlphaFoldDB" id="A0A5N6Y858"/>
<protein>
    <submittedName>
        <fullName evidence="2">Uncharacterized protein</fullName>
    </submittedName>
</protein>
<keyword evidence="1" id="KW-0812">Transmembrane</keyword>
<sequence length="160" mass="17676">MSTHPNRFSGKASLSLDYGNSDDYHALCRAGSPGGTAKEAIPTGRVSSQCKFRFSINVSNRHIWFSNSFGRPFSKQSLCGYSHLDEMIPGDRVETLLFFLASVFVVCFPSLVLRMVYVFVLPNQSLSFGFQIQPCSLLAERGEGAEKHEKHLSISAAYGN</sequence>
<evidence type="ECO:0000313" key="2">
    <source>
        <dbReference type="EMBL" id="KAE8341665.1"/>
    </source>
</evidence>
<keyword evidence="1" id="KW-1133">Transmembrane helix</keyword>
<reference evidence="2" key="1">
    <citation type="submission" date="2019-04" db="EMBL/GenBank/DDBJ databases">
        <title>Friends and foes A comparative genomics study of 23 Aspergillus species from section Flavi.</title>
        <authorList>
            <consortium name="DOE Joint Genome Institute"/>
            <person name="Kjaerbolling I."/>
            <person name="Vesth T."/>
            <person name="Frisvad J.C."/>
            <person name="Nybo J.L."/>
            <person name="Theobald S."/>
            <person name="Kildgaard S."/>
            <person name="Isbrandt T."/>
            <person name="Kuo A."/>
            <person name="Sato A."/>
            <person name="Lyhne E.K."/>
            <person name="Kogle M.E."/>
            <person name="Wiebenga A."/>
            <person name="Kun R.S."/>
            <person name="Lubbers R.J."/>
            <person name="Makela M.R."/>
            <person name="Barry K."/>
            <person name="Chovatia M."/>
            <person name="Clum A."/>
            <person name="Daum C."/>
            <person name="Haridas S."/>
            <person name="He G."/>
            <person name="LaButti K."/>
            <person name="Lipzen A."/>
            <person name="Mondo S."/>
            <person name="Riley R."/>
            <person name="Salamov A."/>
            <person name="Simmons B.A."/>
            <person name="Magnuson J.K."/>
            <person name="Henrissat B."/>
            <person name="Mortensen U.H."/>
            <person name="Larsen T.O."/>
            <person name="Devries R.P."/>
            <person name="Grigoriev I.V."/>
            <person name="Machida M."/>
            <person name="Baker S.E."/>
            <person name="Andersen M.R."/>
        </authorList>
    </citation>
    <scope>NUCLEOTIDE SEQUENCE</scope>
    <source>
        <strain evidence="2">CBS 117612</strain>
    </source>
</reference>
<organism evidence="2">
    <name type="scientific">Aspergillus arachidicola</name>
    <dbReference type="NCBI Taxonomy" id="656916"/>
    <lineage>
        <taxon>Eukaryota</taxon>
        <taxon>Fungi</taxon>
        <taxon>Dikarya</taxon>
        <taxon>Ascomycota</taxon>
        <taxon>Pezizomycotina</taxon>
        <taxon>Eurotiomycetes</taxon>
        <taxon>Eurotiomycetidae</taxon>
        <taxon>Eurotiales</taxon>
        <taxon>Aspergillaceae</taxon>
        <taxon>Aspergillus</taxon>
        <taxon>Aspergillus subgen. Circumdati</taxon>
    </lineage>
</organism>